<dbReference type="InterPro" id="IPR045728">
    <property type="entry name" value="DUF6082"/>
</dbReference>
<accession>A0ABU0ZA86</accession>
<keyword evidence="4" id="KW-1185">Reference proteome</keyword>
<name>A0ABU0ZA86_9ACTN</name>
<keyword evidence="2" id="KW-0812">Transmembrane</keyword>
<sequence length="240" mass="26963">MLRRRDGWPSWPAVFVIAFGVALLILMLRAPVLLGRLGGSRQDWDFLANVGDAYAGVSAILSSLAFCGVAASLLLQWRQNRMTQLYSFKAQHLELAKLALQDPKFLYVDGVDPTVDGDATLKVYANLIVSHWAMAWDLRMMSVRTLRTNASRLFNERIAREWWDAWRFSYLSSRSRKRFVKILDEEHQNALGVNVSTLGIDRDSRGRIPSQRSTHSSLSQQDSSADALSAQATKTDESGT</sequence>
<evidence type="ECO:0000256" key="2">
    <source>
        <dbReference type="SAM" id="Phobius"/>
    </source>
</evidence>
<feature type="transmembrane region" description="Helical" evidence="2">
    <location>
        <begin position="54"/>
        <end position="75"/>
    </location>
</feature>
<reference evidence="3 4" key="1">
    <citation type="submission" date="2023-08" db="EMBL/GenBank/DDBJ databases">
        <title>Phytohabitans sansha sp. nov., isolated from marine sediment.</title>
        <authorList>
            <person name="Zhao Y."/>
            <person name="Yi K."/>
        </authorList>
    </citation>
    <scope>NUCLEOTIDE SEQUENCE [LARGE SCALE GENOMIC DNA]</scope>
    <source>
        <strain evidence="3 4">ZYX-F-186</strain>
    </source>
</reference>
<dbReference type="Proteomes" id="UP001230908">
    <property type="component" value="Unassembled WGS sequence"/>
</dbReference>
<protein>
    <submittedName>
        <fullName evidence="3">DUF6082 family protein</fullName>
    </submittedName>
</protein>
<comment type="caution">
    <text evidence="3">The sequence shown here is derived from an EMBL/GenBank/DDBJ whole genome shotgun (WGS) entry which is preliminary data.</text>
</comment>
<keyword evidence="2" id="KW-0472">Membrane</keyword>
<gene>
    <name evidence="3" type="ORF">RB614_05335</name>
</gene>
<dbReference type="EMBL" id="JAVHUY010000004">
    <property type="protein sequence ID" value="MDQ7903944.1"/>
    <property type="molecule type" value="Genomic_DNA"/>
</dbReference>
<evidence type="ECO:0000256" key="1">
    <source>
        <dbReference type="SAM" id="MobiDB-lite"/>
    </source>
</evidence>
<organism evidence="3 4">
    <name type="scientific">Phytohabitans maris</name>
    <dbReference type="NCBI Taxonomy" id="3071409"/>
    <lineage>
        <taxon>Bacteria</taxon>
        <taxon>Bacillati</taxon>
        <taxon>Actinomycetota</taxon>
        <taxon>Actinomycetes</taxon>
        <taxon>Micromonosporales</taxon>
        <taxon>Micromonosporaceae</taxon>
    </lineage>
</organism>
<feature type="transmembrane region" description="Helical" evidence="2">
    <location>
        <begin position="12"/>
        <end position="34"/>
    </location>
</feature>
<feature type="region of interest" description="Disordered" evidence="1">
    <location>
        <begin position="202"/>
        <end position="240"/>
    </location>
</feature>
<proteinExistence type="predicted"/>
<evidence type="ECO:0000313" key="3">
    <source>
        <dbReference type="EMBL" id="MDQ7903944.1"/>
    </source>
</evidence>
<dbReference type="Pfam" id="PF19560">
    <property type="entry name" value="DUF6082"/>
    <property type="match status" value="1"/>
</dbReference>
<dbReference type="RefSeq" id="WP_308711220.1">
    <property type="nucleotide sequence ID" value="NZ_JAVHUY010000004.1"/>
</dbReference>
<feature type="compositionally biased region" description="Low complexity" evidence="1">
    <location>
        <begin position="216"/>
        <end position="232"/>
    </location>
</feature>
<evidence type="ECO:0000313" key="4">
    <source>
        <dbReference type="Proteomes" id="UP001230908"/>
    </source>
</evidence>
<keyword evidence="2" id="KW-1133">Transmembrane helix</keyword>